<feature type="region of interest" description="Disordered" evidence="1">
    <location>
        <begin position="202"/>
        <end position="224"/>
    </location>
</feature>
<dbReference type="PROSITE" id="PS50304">
    <property type="entry name" value="TUDOR"/>
    <property type="match status" value="1"/>
</dbReference>
<reference evidence="3" key="1">
    <citation type="submission" date="2020-01" db="EMBL/GenBank/DDBJ databases">
        <title>Genome Sequencing of Three Apophysomyces-Like Fungal Strains Confirms a Novel Fungal Genus in the Mucoromycota with divergent Burkholderia-like Endosymbiotic Bacteria.</title>
        <authorList>
            <person name="Stajich J.E."/>
            <person name="Macias A.M."/>
            <person name="Carter-House D."/>
            <person name="Lovett B."/>
            <person name="Kasson L.R."/>
            <person name="Berry K."/>
            <person name="Grigoriev I."/>
            <person name="Chang Y."/>
            <person name="Spatafora J."/>
            <person name="Kasson M.T."/>
        </authorList>
    </citation>
    <scope>NUCLEOTIDE SEQUENCE</scope>
    <source>
        <strain evidence="3">NRRL A-21654</strain>
    </source>
</reference>
<feature type="domain" description="Tudor" evidence="2">
    <location>
        <begin position="79"/>
        <end position="139"/>
    </location>
</feature>
<dbReference type="AlphaFoldDB" id="A0A8H7BW64"/>
<feature type="region of interest" description="Disordered" evidence="1">
    <location>
        <begin position="43"/>
        <end position="73"/>
    </location>
</feature>
<keyword evidence="4" id="KW-1185">Reference proteome</keyword>
<name>A0A8H7BW64_9FUNG</name>
<accession>A0A8H7BW64</accession>
<organism evidence="3 4">
    <name type="scientific">Apophysomyces ossiformis</name>
    <dbReference type="NCBI Taxonomy" id="679940"/>
    <lineage>
        <taxon>Eukaryota</taxon>
        <taxon>Fungi</taxon>
        <taxon>Fungi incertae sedis</taxon>
        <taxon>Mucoromycota</taxon>
        <taxon>Mucoromycotina</taxon>
        <taxon>Mucoromycetes</taxon>
        <taxon>Mucorales</taxon>
        <taxon>Mucorineae</taxon>
        <taxon>Mucoraceae</taxon>
        <taxon>Apophysomyces</taxon>
    </lineage>
</organism>
<dbReference type="EMBL" id="JABAYA010000033">
    <property type="protein sequence ID" value="KAF7728644.1"/>
    <property type="molecule type" value="Genomic_DNA"/>
</dbReference>
<comment type="caution">
    <text evidence="3">The sequence shown here is derived from an EMBL/GenBank/DDBJ whole genome shotgun (WGS) entry which is preliminary data.</text>
</comment>
<dbReference type="SUPFAM" id="SSF63748">
    <property type="entry name" value="Tudor/PWWP/MBT"/>
    <property type="match status" value="1"/>
</dbReference>
<dbReference type="OrthoDB" id="79171at2759"/>
<dbReference type="InterPro" id="IPR002999">
    <property type="entry name" value="Tudor"/>
</dbReference>
<feature type="compositionally biased region" description="Low complexity" evidence="1">
    <location>
        <begin position="54"/>
        <end position="73"/>
    </location>
</feature>
<dbReference type="CDD" id="cd21182">
    <property type="entry name" value="Tudor_SMN_SPF30-like"/>
    <property type="match status" value="1"/>
</dbReference>
<gene>
    <name evidence="3" type="ORF">EC973_005681</name>
</gene>
<proteinExistence type="predicted"/>
<evidence type="ECO:0000313" key="3">
    <source>
        <dbReference type="EMBL" id="KAF7728644.1"/>
    </source>
</evidence>
<feature type="region of interest" description="Disordered" evidence="1">
    <location>
        <begin position="149"/>
        <end position="170"/>
    </location>
</feature>
<evidence type="ECO:0000259" key="2">
    <source>
        <dbReference type="PROSITE" id="PS50304"/>
    </source>
</evidence>
<protein>
    <recommendedName>
        <fullName evidence="2">Tudor domain-containing protein</fullName>
    </recommendedName>
</protein>
<dbReference type="Gene3D" id="2.30.30.140">
    <property type="match status" value="1"/>
</dbReference>
<dbReference type="SMART" id="SM00333">
    <property type="entry name" value="TUDOR"/>
    <property type="match status" value="1"/>
</dbReference>
<sequence>MSADDIESYQYQLDQVQFALSKDPDNEELKSIEQSLQELITLSSQLEPKKTTRSPRSATPSTPSTNTSSSPVTALRTHQFSVGQEVMAKWAGDGQYYRATITAIGGADQVFSVVFRGYQENEIVKAEDIRAIETKKKRQGIFEDVVVKKKKKDSKPTNNTASAGSEKKKKVNEVEVKKNAWLNFATASEKKKKKVLPINKKSIFKTPDNPEGKVGVVGSGRGMTNFQQRGKHVYAGDDDEE</sequence>
<evidence type="ECO:0000313" key="4">
    <source>
        <dbReference type="Proteomes" id="UP000605846"/>
    </source>
</evidence>
<evidence type="ECO:0000256" key="1">
    <source>
        <dbReference type="SAM" id="MobiDB-lite"/>
    </source>
</evidence>
<dbReference type="Proteomes" id="UP000605846">
    <property type="component" value="Unassembled WGS sequence"/>
</dbReference>